<reference evidence="1" key="1">
    <citation type="submission" date="2019-12" db="EMBL/GenBank/DDBJ databases">
        <title>Whole-genome sequence of Halomicrobium mukohataei pws1.</title>
        <authorList>
            <person name="Verma D.K."/>
            <person name="Gopal K."/>
            <person name="Prasad E.S."/>
        </authorList>
    </citation>
    <scope>NUCLEOTIDE SEQUENCE</scope>
    <source>
        <strain evidence="1">Pws1</strain>
    </source>
</reference>
<protein>
    <recommendedName>
        <fullName evidence="3">AN1-type domain-containing protein</fullName>
    </recommendedName>
</protein>
<gene>
    <name evidence="1" type="ORF">GOC74_00040</name>
</gene>
<organism evidence="1 2">
    <name type="scientific">Halomicrobium mukohataei</name>
    <dbReference type="NCBI Taxonomy" id="57705"/>
    <lineage>
        <taxon>Archaea</taxon>
        <taxon>Methanobacteriati</taxon>
        <taxon>Methanobacteriota</taxon>
        <taxon>Stenosarchaea group</taxon>
        <taxon>Halobacteria</taxon>
        <taxon>Halobacteriales</taxon>
        <taxon>Haloarculaceae</taxon>
        <taxon>Halomicrobium</taxon>
    </lineage>
</organism>
<evidence type="ECO:0000313" key="2">
    <source>
        <dbReference type="Proteomes" id="UP000608662"/>
    </source>
</evidence>
<dbReference type="AlphaFoldDB" id="A0A847U5Q9"/>
<sequence>MSKCHVCDQPTEENCHSCGQPVCSNHSSAKAHNCTETTNVNVVQGNRTNVRIEDSVAHTVNIGGSNNSDTEHGFDQLEKAVRLKTQMDSPSINSDSQRPNAALVAKALEQASDLKASAVNPESDREELLRRINRLSTLIDESENISGGKLEDVEDAHAVLQDLKKPSLSHKERIRLRDAMASLEDELHVLL</sequence>
<comment type="caution">
    <text evidence="1">The sequence shown here is derived from an EMBL/GenBank/DDBJ whole genome shotgun (WGS) entry which is preliminary data.</text>
</comment>
<dbReference type="EMBL" id="WOYG01000001">
    <property type="protein sequence ID" value="NLV08339.1"/>
    <property type="molecule type" value="Genomic_DNA"/>
</dbReference>
<evidence type="ECO:0008006" key="3">
    <source>
        <dbReference type="Google" id="ProtNLM"/>
    </source>
</evidence>
<dbReference type="Proteomes" id="UP000608662">
    <property type="component" value="Unassembled WGS sequence"/>
</dbReference>
<dbReference type="RefSeq" id="WP_170092373.1">
    <property type="nucleotide sequence ID" value="NZ_WOYG01000001.1"/>
</dbReference>
<proteinExistence type="predicted"/>
<evidence type="ECO:0000313" key="1">
    <source>
        <dbReference type="EMBL" id="NLV08339.1"/>
    </source>
</evidence>
<name>A0A847U5Q9_9EURY</name>
<accession>A0A847U5Q9</accession>